<evidence type="ECO:0000256" key="13">
    <source>
        <dbReference type="ARBA" id="ARBA00034494"/>
    </source>
</evidence>
<feature type="region of interest" description="Disordered" evidence="15">
    <location>
        <begin position="3765"/>
        <end position="3820"/>
    </location>
</feature>
<feature type="compositionally biased region" description="Low complexity" evidence="15">
    <location>
        <begin position="2827"/>
        <end position="2836"/>
    </location>
</feature>
<name>A0A1B6DK52_9HEMI</name>
<reference evidence="19" key="1">
    <citation type="submission" date="2015-12" db="EMBL/GenBank/DDBJ databases">
        <title>De novo transcriptome assembly of four potential Pierce s Disease insect vectors from Arizona vineyards.</title>
        <authorList>
            <person name="Tassone E.E."/>
        </authorList>
    </citation>
    <scope>NUCLEOTIDE SEQUENCE</scope>
</reference>
<dbReference type="Gene3D" id="6.10.250.1630">
    <property type="match status" value="1"/>
</dbReference>
<feature type="region of interest" description="Disordered" evidence="15">
    <location>
        <begin position="3181"/>
        <end position="3200"/>
    </location>
</feature>
<feature type="compositionally biased region" description="Low complexity" evidence="15">
    <location>
        <begin position="3919"/>
        <end position="3933"/>
    </location>
</feature>
<evidence type="ECO:0000256" key="4">
    <source>
        <dbReference type="ARBA" id="ARBA00012485"/>
    </source>
</evidence>
<feature type="compositionally biased region" description="Polar residues" evidence="15">
    <location>
        <begin position="2233"/>
        <end position="2247"/>
    </location>
</feature>
<feature type="compositionally biased region" description="Polar residues" evidence="15">
    <location>
        <begin position="1901"/>
        <end position="1942"/>
    </location>
</feature>
<protein>
    <recommendedName>
        <fullName evidence="4">HECT-type E3 ubiquitin transferase</fullName>
        <ecNumber evidence="4">2.3.2.26</ecNumber>
    </recommendedName>
</protein>
<evidence type="ECO:0000256" key="14">
    <source>
        <dbReference type="PROSITE-ProRule" id="PRU00104"/>
    </source>
</evidence>
<dbReference type="GO" id="GO:0009966">
    <property type="term" value="P:regulation of signal transduction"/>
    <property type="evidence" value="ECO:0007669"/>
    <property type="project" value="UniProtKB-ARBA"/>
</dbReference>
<dbReference type="GO" id="GO:0000209">
    <property type="term" value="P:protein polyubiquitination"/>
    <property type="evidence" value="ECO:0007669"/>
    <property type="project" value="TreeGrafter"/>
</dbReference>
<comment type="pathway">
    <text evidence="3">Protein modification; protein ubiquitination.</text>
</comment>
<gene>
    <name evidence="19" type="ORF">g.39490</name>
</gene>
<feature type="domain" description="HECT" evidence="17">
    <location>
        <begin position="4029"/>
        <end position="4365"/>
    </location>
</feature>
<dbReference type="InterPro" id="IPR015940">
    <property type="entry name" value="UBA"/>
</dbReference>
<dbReference type="PROSITE" id="PS50918">
    <property type="entry name" value="WWE"/>
    <property type="match status" value="1"/>
</dbReference>
<feature type="compositionally biased region" description="Low complexity" evidence="15">
    <location>
        <begin position="2370"/>
        <end position="2382"/>
    </location>
</feature>
<dbReference type="SMART" id="SM00119">
    <property type="entry name" value="HECTc"/>
    <property type="match status" value="1"/>
</dbReference>
<keyword evidence="7" id="KW-0808">Transferase</keyword>
<feature type="region of interest" description="Disordered" evidence="15">
    <location>
        <begin position="2821"/>
        <end position="2860"/>
    </location>
</feature>
<evidence type="ECO:0000256" key="11">
    <source>
        <dbReference type="ARBA" id="ARBA00023204"/>
    </source>
</evidence>
<evidence type="ECO:0000256" key="2">
    <source>
        <dbReference type="ARBA" id="ARBA00004123"/>
    </source>
</evidence>
<feature type="compositionally biased region" description="Acidic residues" evidence="15">
    <location>
        <begin position="3805"/>
        <end position="3814"/>
    </location>
</feature>
<dbReference type="UniPathway" id="UPA00143"/>
<feature type="compositionally biased region" description="Polar residues" evidence="15">
    <location>
        <begin position="739"/>
        <end position="751"/>
    </location>
</feature>
<dbReference type="GO" id="GO:0061630">
    <property type="term" value="F:ubiquitin protein ligase activity"/>
    <property type="evidence" value="ECO:0007669"/>
    <property type="project" value="UniProtKB-EC"/>
</dbReference>
<evidence type="ECO:0000256" key="10">
    <source>
        <dbReference type="ARBA" id="ARBA00022816"/>
    </source>
</evidence>
<dbReference type="InterPro" id="IPR016024">
    <property type="entry name" value="ARM-type_fold"/>
</dbReference>
<dbReference type="Pfam" id="PF22562">
    <property type="entry name" value="UBA_7"/>
    <property type="match status" value="1"/>
</dbReference>
<dbReference type="Pfam" id="PF06012">
    <property type="entry name" value="DUF908"/>
    <property type="match status" value="1"/>
</dbReference>
<feature type="region of interest" description="Disordered" evidence="15">
    <location>
        <begin position="1890"/>
        <end position="1954"/>
    </location>
</feature>
<feature type="compositionally biased region" description="Low complexity" evidence="15">
    <location>
        <begin position="2341"/>
        <end position="2353"/>
    </location>
</feature>
<keyword evidence="10" id="KW-0509">mRNA transport</keyword>
<evidence type="ECO:0000256" key="9">
    <source>
        <dbReference type="ARBA" id="ARBA00022786"/>
    </source>
</evidence>
<keyword evidence="5" id="KW-0813">Transport</keyword>
<evidence type="ECO:0000256" key="1">
    <source>
        <dbReference type="ARBA" id="ARBA00000885"/>
    </source>
</evidence>
<feature type="compositionally biased region" description="Polar residues" evidence="15">
    <location>
        <begin position="3778"/>
        <end position="3789"/>
    </location>
</feature>
<dbReference type="GO" id="GO:0006281">
    <property type="term" value="P:DNA repair"/>
    <property type="evidence" value="ECO:0007669"/>
    <property type="project" value="UniProtKB-KW"/>
</dbReference>
<feature type="active site" description="Glycyl thioester intermediate" evidence="14">
    <location>
        <position position="4332"/>
    </location>
</feature>
<feature type="compositionally biased region" description="Basic and acidic residues" evidence="15">
    <location>
        <begin position="2614"/>
        <end position="2629"/>
    </location>
</feature>
<evidence type="ECO:0000256" key="12">
    <source>
        <dbReference type="ARBA" id="ARBA00023242"/>
    </source>
</evidence>
<feature type="region of interest" description="Disordered" evidence="15">
    <location>
        <begin position="3897"/>
        <end position="3935"/>
    </location>
</feature>
<keyword evidence="9 14" id="KW-0833">Ubl conjugation pathway</keyword>
<dbReference type="InterPro" id="IPR000569">
    <property type="entry name" value="HECT_dom"/>
</dbReference>
<feature type="region of interest" description="Disordered" evidence="15">
    <location>
        <begin position="3040"/>
        <end position="3116"/>
    </location>
</feature>
<evidence type="ECO:0000256" key="7">
    <source>
        <dbReference type="ARBA" id="ARBA00022679"/>
    </source>
</evidence>
<evidence type="ECO:0000256" key="15">
    <source>
        <dbReference type="SAM" id="MobiDB-lite"/>
    </source>
</evidence>
<feature type="region of interest" description="Disordered" evidence="15">
    <location>
        <begin position="1988"/>
        <end position="2011"/>
    </location>
</feature>
<feature type="region of interest" description="Disordered" evidence="15">
    <location>
        <begin position="2614"/>
        <end position="2648"/>
    </location>
</feature>
<evidence type="ECO:0000256" key="8">
    <source>
        <dbReference type="ARBA" id="ARBA00022763"/>
    </source>
</evidence>
<dbReference type="Gene3D" id="3.30.720.50">
    <property type="match status" value="1"/>
</dbReference>
<dbReference type="InterPro" id="IPR025527">
    <property type="entry name" value="HUWE1/Rev1_UBM"/>
</dbReference>
<evidence type="ECO:0000259" key="16">
    <source>
        <dbReference type="PROSITE" id="PS50030"/>
    </source>
</evidence>
<keyword evidence="11" id="KW-0234">DNA repair</keyword>
<accession>A0A1B6DK52</accession>
<dbReference type="InterPro" id="IPR035983">
    <property type="entry name" value="Hect_E3_ubiquitin_ligase"/>
</dbReference>
<evidence type="ECO:0000256" key="5">
    <source>
        <dbReference type="ARBA" id="ARBA00022448"/>
    </source>
</evidence>
<sequence length="4365" mass="487586">MKIDRTRIKKSTSEVPPECQALIDRLRSCNHDELLGELRSIETWTYGKCELYHWIDILDICDSILELAASKVFVKGWKITCDLPHGDLKELLLWVLHFTTLLIEHSFSRHLYNSMEHLLTLMSSCDLDVVLGVLHLLYMFSKRSNFLTRLLPEMRAALLTCLTYLAESWGGKEHGFGLADCCRNDQNFTPQSATTLHYEFYSEDANEGSSSQLSCIHLEHIDKIGKSPAEIMDSLIESYNVPKDGQMLLFTHVRLAFSFSKYSLRLKCVTARLRALSVLLYSNSYTDSSAILYPGILDELVELLELKDPGLDEIHSAALRTLTSIIHLDRSPHMQTKKPGSRLCSIIDVTGASLYHGFLPQLVRNCIKSLTSGQEACTSYPVPLATALFSFLYHLASYEQGGEALVSCGMMECLLRVINWNGRELEHITFVTRAVRVIDLITNIDMQGFQSHNGLASFINRLDMEISICRSEQPFVIETASTNEETSSHMELDVEVQNEENEAMQVANSEIESGSTAKPSTSSVVASNVRSMPTCLLQRAALLKSMLNFLKKTLQDPAFSESIRNVMDGSLPSTLKHIVSNPEYYGPSLFLLATDVVAVYVFQEPSLLSHLQDIGLTDTVLHALLIKNVPATREVLGSLPNVFSALCLNAKGLETFVKYAPFERLFKVLLSPMYLSAMRRRRSSDPVGDTASNLGNAMDELMRHQPTLKQPAIRAIIELLNSLVQLGSDFDYVCWKPQKGSTADPSQSNLRVSRPNEGGSSDEEDDDEEETSTSSHPQRYDLAAVDPSAISAEKTPIALVDYILNVMKFVDAILSNNSTDDHCREFVNQGGLIPLLTIYAVPNLPVDYPTTHAPQAIAAVCKSIVNLAQEQEVIREGLGQLLQVLEVLKPLYFRRDKDKHPGSILLHELTTAPSLDMAFTNPSATPLLHAIAAVHGYIIMFVHVCRTSQLEVRTLSLTQWGSQLGILILNLLSQLYTALVWESTILLALCCQESPFGISKEDVDKLCPFEKHLAELEAMEVDLTASNEGTTTDAESSGPSTSKQNKRGLSTSLQLKYIKPLLGVSSRLGRGLAEMFGLLVKLCVGFPVRSRRGNNTTTPVVPTPSAQAVAATLATLLSRGLNCEELPCAPAPKFKLTFLICSVGFTAPMLFDDKKCPYHLMLQKFVNLGGQSAFFAAFRWALSGGDKYSLKVGLEQPDLPETTGEFLHAWLMLLEKMVNPKAILESSHMLPSKPSLNNKTFDPIQYLKEIHKLAFTHVSYLWGRKPLKTYGSQMTETMLIIFRHILRGEKIIEERGSKEPEGSSAGMAATVNRRAARTSSDINMNELAQLMEMGFSRDNCFEALMLTSNVEQATDYLLSNFTPVRGSEGDQSDESSRPQQVDDFEPLSKENLDEFTKGALDVCLDILEVLPDTIYRVCELLISIMRRNGEKFTNDLLTSITASIYEKVNVLNSAVNMIEEALNESSDIDGEIACQPLFTSKQALKATSLIHLYMLLFHEIRVSCALIAHVSGMIPPLLRLISNVTNIIGVFPSVGTPKWMAPSLLLIDLMEKVVSVTQRKIDMHNVTIPTWCWFDLTSGKWCPYMISNNKLINESYWRGDKMLRITSGRRRYTITFQLMIQTNEDSGKQRPIMMTLKHPESDEPGSSTDPKSPLMQVTRFGFRHMEMLEPCFTYEVPVQDRFYNEGTSDFFHRRNDIEQISGLTPASTTYLMRACVNMIAIPVEPDTLHAAMQLCVRFSRDYENARLIAKMGIVNILLRLTQGSTFNGFTALATILIRHILEEPATLSFAMQKVLRTKLLASIPPYYRELHYLLRELGPAICRDQETFKYVAKHLMRVDISLLNKRGESEDYRCLMKAIRARPSFKTPPIDAVARQAIIDLLNDLVIDQEEESDNKDRSAGESSEQVNTDEQVAPSNNNGDGDGAQSSIPLPRQFNTRQNASRQRRLSPVMPTLVPHEELPYRLPTEPEAIDVDSLSPLNLPMYMTATAPTQPSAPQKNVNHPAESSQEKKKYTLKKSSILKILADAVRSFPTVATVITEHVFHPHQNENLTEDTTAIAFILDHMMSRDNLQSELERPNMARMLIAALASCNHSREAQSTLVVEVKASFARAMAKPESTKKHMQIQDLASIVTIMIEHCPPVPFTDAQLSTALKINQISENKMVPCLISKGIVSDLARISHHLDLSSPKMPQTVNAVLKPLEALSRIVNQSFGSSSAKSKKKPVTSTPAPTSDDSGNNQIEANTSDVTHNEGEETIEDTENNEEPSDPSIIIPTDAPLVRRNNEIEEGALAHVRDMIRLSNEPSRRLDFSSTLTTGFPARFQQVLDNNQASPGSSSDDSDSNSSNDVRNNLDNAETDIDLQEEDDDDNDTNNADENGDDTNNIFDDGALELYSDTGVLRLPLLGPGSEDFLMIEYSEPESRPWSSNSSFPMPFNIFEDPSNLSVDNSALSRVPSHHPLLMTRPSSDASPSLMRQRLTRPRSYRYLHMNRSTATPMFLQRLMSEQSFLPSANISVTDGISSFTSASNGNTRFVIMDNGYGVLTNAEDGQINFVDQSGYLMGPSLAATLSNIPVSMHWWVEESKLLDGDSQADAAVALSYDILPLFEKVKAEEVAELNEKREKEDEEEMKKRMAIGLESRPPTRPSPSRRIVMLNSHDVPRATENLAGSIVESVLHPRSNSTQPTQQFPSGPASPQSEPPEIASPTEDNSSNDVLMNTSENLACNDIPSALNLIPIEGGIIVDHTTEGNRSNDPLGLIPESEQYRVPTFEEYYVRPLVRPSLVLNENSPLATPLSPQYMTRNSGSQIIMPYDMEAVRQYMEDIGDRQPSSSAEASALAPTEQERSQSGSEDDQNPNDVAQNSQSFHWHDPIFDQTAELNTNDSIDNQRSNNAAIFDLSTDVQSIDNVANSSDEVSFSDQTTEINPHLHAGSDSTGNSSDEVSLSEQTTELNPHLHAESSGTCFDLPVDSTENPQDLIPFSERSTEINPHSSVVPYDEGNAELNPNHNSDLSEIMSYHDANTPYIEDDNTEISVNQQIEESDNMNFHDGESPVRSPPDVFPISELPTEMNPHLRSDARRRRRNAARSRDSPSEGPSNSGDGLRPVSGNNSSNGLLDEVPEDVDPSFLAALPEDIRTEVLTEHMRQQRVRQRVARHAGQTSASTIEVNADFLAALPDSIQEELMRHQREEQQRQAATATDPDEPVDPAAFFQELPHSLRISILSDIEESQISVLPPELAAEAQNLRREWEARNRQLMQERFISHVTNSTTALSSILRTSQARGLRRTTARYTLQNMAPSPRPNWMSNWAARFPVMAQSIVAESRSSSSTRSRVRQVLDYESISCLLVLLFVDDERLNTVRLHKIFKNVCNHPPTRDWVIRAILSIMEKSDESYRNATDSNRRITRSQANQSDSSLFQMISSSTKQRPVSSWLNISMDAALGCRATVFNVQKPPGRRTDRTISINAQAAPFVFKHALDILISLAKHFPICFLPSKVSTSQQSGTSGQKSSTKHRTENCNFWDFLIRLDTTSSSKKGKTNARMTTSQASSSQESDVFEASPFGQLLKMLGSPVVQRSHILTDRLLRILGIVSVGLYGSKQRLSETIQVSQKTMQDIGLAIDILTSNSCSEEGLEDATGLLLNIVVNIPRTRDKVLSLLLNGARNMATVVRKHIQALLKELKVQNKLQGSNENGENQPHESRNVAMKGILQNRFTNDTVVVSVSKKIKAGVDLQLPSMTPLISKSSSQAYFLRILKVIVQLRHSISKYEKKKRIPVEPEGEPNANPESSASGSTSRVGPEINRDVGGPSTTESDDENDEEMGSEKLDDALSPLSDFLILDDLWDMLSACLTELANTQDTHAVLVLQPAVEAFFLMHASGVERQPPNDSQNSASGVGVPNTRQVPEEITAPAPPPVSPLPNDPIAESQSSSSPNWPSSDSSATPSALVLHQRKFLKFAETHRTVLNQILRQCNTPLLEGPFAVLVNHTRVLDFDVKRRYFRGELDRADDGHRKEELAVHVRRNQVFEDSFRELHRRTPEDWKNRFYIVFEGEEGQDAGGLLREWYVIISREIFNPMYCLFTTSPGDRVTYTINPLSGFHTNHLSYFKFVGRVIAKAIYDNKLLECYFTRSFYKHILGISVKYTDMESEDYSFYKGLEYLMENDVANLGYELTFSTEVHEFGSTTIKDLIPDGRNLVVTEENKMDYIRLVCQMKMTSSIRQQIDSFLEGFYEIIPMRLISIFNEQELELLISGLPNVDIDDLKANTEYYKYQPNSIQIIWFWRILREFDQAERAKFLQFVTGTSKVPLQGFSALEGMNGIQKFQIHRDERSTDRLPSAHTCFNQLDLPVYETYTKLRNNLLKAIHECSEGFGFA</sequence>
<feature type="compositionally biased region" description="Polar residues" evidence="15">
    <location>
        <begin position="2929"/>
        <end position="2948"/>
    </location>
</feature>
<feature type="compositionally biased region" description="Polar residues" evidence="15">
    <location>
        <begin position="2676"/>
        <end position="2694"/>
    </location>
</feature>
<feature type="region of interest" description="Disordered" evidence="15">
    <location>
        <begin position="2984"/>
        <end position="3008"/>
    </location>
</feature>
<evidence type="ECO:0000256" key="6">
    <source>
        <dbReference type="ARBA" id="ARBA00022553"/>
    </source>
</evidence>
<keyword evidence="12" id="KW-0539">Nucleus</keyword>
<feature type="region of interest" description="Disordered" evidence="15">
    <location>
        <begin position="2909"/>
        <end position="2948"/>
    </location>
</feature>
<dbReference type="FunFam" id="3.30.2410.10:FF:000004">
    <property type="entry name" value="E3 ubiquitin-protein ligase HUWE1, variant"/>
    <property type="match status" value="1"/>
</dbReference>
<dbReference type="Pfam" id="PF14377">
    <property type="entry name" value="UBM"/>
    <property type="match status" value="3"/>
</dbReference>
<feature type="compositionally biased region" description="Polar residues" evidence="15">
    <location>
        <begin position="1988"/>
        <end position="2006"/>
    </location>
</feature>
<dbReference type="FunFam" id="3.90.1750.10:FF:000003">
    <property type="entry name" value="E3 ubiquitin-protein ligase UPL1"/>
    <property type="match status" value="1"/>
</dbReference>
<feature type="region of interest" description="Disordered" evidence="15">
    <location>
        <begin position="739"/>
        <end position="781"/>
    </location>
</feature>
<dbReference type="EMBL" id="GEDC01011232">
    <property type="protein sequence ID" value="JAS26066.1"/>
    <property type="molecule type" value="Transcribed_RNA"/>
</dbReference>
<keyword evidence="8" id="KW-0227">DNA damage</keyword>
<evidence type="ECO:0000259" key="18">
    <source>
        <dbReference type="PROSITE" id="PS50918"/>
    </source>
</evidence>
<feature type="compositionally biased region" description="Pro residues" evidence="15">
    <location>
        <begin position="3903"/>
        <end position="3913"/>
    </location>
</feature>
<feature type="region of interest" description="Disordered" evidence="15">
    <location>
        <begin position="2212"/>
        <end position="2278"/>
    </location>
</feature>
<dbReference type="CDD" id="cd00078">
    <property type="entry name" value="HECTc"/>
    <property type="match status" value="1"/>
</dbReference>
<comment type="catalytic activity">
    <reaction evidence="1">
        <text>S-ubiquitinyl-[E2 ubiquitin-conjugating enzyme]-L-cysteine + [acceptor protein]-L-lysine = [E2 ubiquitin-conjugating enzyme]-L-cysteine + N(6)-ubiquitinyl-[acceptor protein]-L-lysine.</text>
        <dbReference type="EC" id="2.3.2.26"/>
    </reaction>
</comment>
<feature type="domain" description="WWE" evidence="18">
    <location>
        <begin position="1556"/>
        <end position="1634"/>
    </location>
</feature>
<dbReference type="GO" id="GO:0051028">
    <property type="term" value="P:mRNA transport"/>
    <property type="evidence" value="ECO:0007669"/>
    <property type="project" value="UniProtKB-KW"/>
</dbReference>
<dbReference type="InterPro" id="IPR010309">
    <property type="entry name" value="E3_Ub_ligase_DUF908"/>
</dbReference>
<feature type="region of interest" description="Disordered" evidence="15">
    <location>
        <begin position="3873"/>
        <end position="3892"/>
    </location>
</feature>
<evidence type="ECO:0000313" key="19">
    <source>
        <dbReference type="EMBL" id="JAS26066.1"/>
    </source>
</evidence>
<dbReference type="Gene3D" id="3.30.2160.10">
    <property type="entry name" value="Hect, E3 ligase catalytic domain"/>
    <property type="match status" value="1"/>
</dbReference>
<feature type="region of interest" description="Disordered" evidence="15">
    <location>
        <begin position="1295"/>
        <end position="1315"/>
    </location>
</feature>
<dbReference type="InterPro" id="IPR009060">
    <property type="entry name" value="UBA-like_sf"/>
</dbReference>
<dbReference type="FunFam" id="3.30.2160.10:FF:000001">
    <property type="entry name" value="E3 ubiquitin-protein ligase NEDD4-like"/>
    <property type="match status" value="1"/>
</dbReference>
<dbReference type="InterPro" id="IPR037197">
    <property type="entry name" value="WWE_dom_sf"/>
</dbReference>
<dbReference type="GO" id="GO:0005737">
    <property type="term" value="C:cytoplasm"/>
    <property type="evidence" value="ECO:0007669"/>
    <property type="project" value="TreeGrafter"/>
</dbReference>
<dbReference type="PROSITE" id="PS50237">
    <property type="entry name" value="HECT"/>
    <property type="match status" value="1"/>
</dbReference>
<feature type="compositionally biased region" description="Acidic residues" evidence="15">
    <location>
        <begin position="2253"/>
        <end position="2266"/>
    </location>
</feature>
<dbReference type="InterPro" id="IPR010314">
    <property type="entry name" value="E3_Ub_ligase_DUF913"/>
</dbReference>
<dbReference type="SUPFAM" id="SSF117839">
    <property type="entry name" value="WWE domain"/>
    <property type="match status" value="1"/>
</dbReference>
<keyword evidence="6" id="KW-0597">Phosphoprotein</keyword>
<proteinExistence type="inferred from homology"/>
<evidence type="ECO:0000256" key="3">
    <source>
        <dbReference type="ARBA" id="ARBA00004906"/>
    </source>
</evidence>
<comment type="subcellular location">
    <subcellularLocation>
        <location evidence="2">Nucleus</location>
    </subcellularLocation>
</comment>
<dbReference type="Pfam" id="PF00632">
    <property type="entry name" value="HECT"/>
    <property type="match status" value="1"/>
</dbReference>
<feature type="compositionally biased region" description="Acidic residues" evidence="15">
    <location>
        <begin position="760"/>
        <end position="771"/>
    </location>
</feature>
<dbReference type="Pfam" id="PF02825">
    <property type="entry name" value="WWE"/>
    <property type="match status" value="1"/>
</dbReference>
<dbReference type="PANTHER" id="PTHR11254:SF67">
    <property type="entry name" value="E3 UBIQUITIN-PROTEIN LIGASE HUWE1"/>
    <property type="match status" value="1"/>
</dbReference>
<feature type="region of interest" description="Disordered" evidence="15">
    <location>
        <begin position="1027"/>
        <end position="1048"/>
    </location>
</feature>
<dbReference type="InterPro" id="IPR004170">
    <property type="entry name" value="WWE_dom"/>
</dbReference>
<dbReference type="SUPFAM" id="SSF46934">
    <property type="entry name" value="UBA-like"/>
    <property type="match status" value="1"/>
</dbReference>
<dbReference type="InterPro" id="IPR050409">
    <property type="entry name" value="E3_ubiq-protein_ligase"/>
</dbReference>
<evidence type="ECO:0000259" key="17">
    <source>
        <dbReference type="PROSITE" id="PS50237"/>
    </source>
</evidence>
<feature type="region of interest" description="Disordered" evidence="15">
    <location>
        <begin position="2676"/>
        <end position="2712"/>
    </location>
</feature>
<dbReference type="Gene3D" id="1.10.8.10">
    <property type="entry name" value="DNA helicase RuvA subunit, C-terminal domain"/>
    <property type="match status" value="1"/>
</dbReference>
<dbReference type="SUPFAM" id="SSF56204">
    <property type="entry name" value="Hect, E3 ligase catalytic domain"/>
    <property type="match status" value="1"/>
</dbReference>
<feature type="compositionally biased region" description="Acidic residues" evidence="15">
    <location>
        <begin position="2354"/>
        <end position="2369"/>
    </location>
</feature>
<dbReference type="EC" id="2.3.2.26" evidence="4"/>
<dbReference type="Gene3D" id="3.90.1750.10">
    <property type="entry name" value="Hect, E3 ligase catalytic domains"/>
    <property type="match status" value="1"/>
</dbReference>
<dbReference type="PROSITE" id="PS50030">
    <property type="entry name" value="UBA"/>
    <property type="match status" value="1"/>
</dbReference>
<feature type="region of interest" description="Disordered" evidence="15">
    <location>
        <begin position="2327"/>
        <end position="2385"/>
    </location>
</feature>
<comment type="similarity">
    <text evidence="13">Belongs to the UPL family. TOM1/PTR1 subfamily.</text>
</comment>
<dbReference type="Pfam" id="PF06025">
    <property type="entry name" value="DUF913"/>
    <property type="match status" value="1"/>
</dbReference>
<dbReference type="SUPFAM" id="SSF48371">
    <property type="entry name" value="ARM repeat"/>
    <property type="match status" value="1"/>
</dbReference>
<dbReference type="GO" id="GO:0005634">
    <property type="term" value="C:nucleus"/>
    <property type="evidence" value="ECO:0007669"/>
    <property type="project" value="UniProtKB-SubCell"/>
</dbReference>
<feature type="domain" description="UBA" evidence="16">
    <location>
        <begin position="1321"/>
        <end position="1360"/>
    </location>
</feature>
<dbReference type="Gene3D" id="3.30.2410.10">
    <property type="entry name" value="Hect, E3 ligase catalytic domain"/>
    <property type="match status" value="1"/>
</dbReference>
<feature type="compositionally biased region" description="Polar residues" evidence="15">
    <location>
        <begin position="2909"/>
        <end position="2921"/>
    </location>
</feature>
<dbReference type="PANTHER" id="PTHR11254">
    <property type="entry name" value="HECT DOMAIN UBIQUITIN-PROTEIN LIGASE"/>
    <property type="match status" value="1"/>
</dbReference>
<organism evidence="19">
    <name type="scientific">Clastoptera arizonana</name>
    <name type="common">Arizona spittle bug</name>
    <dbReference type="NCBI Taxonomy" id="38151"/>
    <lineage>
        <taxon>Eukaryota</taxon>
        <taxon>Metazoa</taxon>
        <taxon>Ecdysozoa</taxon>
        <taxon>Arthropoda</taxon>
        <taxon>Hexapoda</taxon>
        <taxon>Insecta</taxon>
        <taxon>Pterygota</taxon>
        <taxon>Neoptera</taxon>
        <taxon>Paraneoptera</taxon>
        <taxon>Hemiptera</taxon>
        <taxon>Auchenorrhyncha</taxon>
        <taxon>Cercopoidea</taxon>
        <taxon>Clastopteridae</taxon>
        <taxon>Clastoptera</taxon>
    </lineage>
</organism>
<feature type="region of interest" description="Disordered" evidence="15">
    <location>
        <begin position="1364"/>
        <end position="1384"/>
    </location>
</feature>
<dbReference type="GO" id="GO:0006511">
    <property type="term" value="P:ubiquitin-dependent protein catabolic process"/>
    <property type="evidence" value="ECO:0007669"/>
    <property type="project" value="TreeGrafter"/>
</dbReference>